<sequence length="88" mass="10402">MWYNNNSSHERKEILCNKNTTLPLERVFTEVMEMLRIEESEAYKMILEKGAKEKSLRIAKELLKEGMDINKIAKITELSIEEIKKLMN</sequence>
<comment type="caution">
    <text evidence="1">The sequence shown here is derived from an EMBL/GenBank/DDBJ whole genome shotgun (WGS) entry which is preliminary data.</text>
</comment>
<evidence type="ECO:0000313" key="2">
    <source>
        <dbReference type="Proteomes" id="UP000013242"/>
    </source>
</evidence>
<dbReference type="HOGENOM" id="CLU_190047_0_0_9"/>
<dbReference type="AlphaFoldDB" id="M8CYX3"/>
<organism evidence="1 2">
    <name type="scientific">Thermoanaerobacter thermohydrosulfuricus WC1</name>
    <dbReference type="NCBI Taxonomy" id="1198630"/>
    <lineage>
        <taxon>Bacteria</taxon>
        <taxon>Bacillati</taxon>
        <taxon>Bacillota</taxon>
        <taxon>Clostridia</taxon>
        <taxon>Thermoanaerobacterales</taxon>
        <taxon>Thermoanaerobacteraceae</taxon>
        <taxon>Thermoanaerobacter</taxon>
    </lineage>
</organism>
<dbReference type="Proteomes" id="UP000013242">
    <property type="component" value="Unassembled WGS sequence"/>
</dbReference>
<accession>M8CYX3</accession>
<proteinExistence type="predicted"/>
<name>M8CYX3_THETY</name>
<gene>
    <name evidence="1" type="ORF">TthWC1_0918</name>
</gene>
<dbReference type="PATRIC" id="fig|1198630.3.peg.939"/>
<keyword evidence="2" id="KW-1185">Reference proteome</keyword>
<evidence type="ECO:0000313" key="1">
    <source>
        <dbReference type="EMBL" id="EMT39513.1"/>
    </source>
</evidence>
<evidence type="ECO:0008006" key="3">
    <source>
        <dbReference type="Google" id="ProtNLM"/>
    </source>
</evidence>
<reference evidence="1 2" key="1">
    <citation type="journal article" date="2013" name="PLoS ONE">
        <title>Genomic Evaluation of Thermoanaerobacter spp. for the Construction of Designer Co-Cultures to Improve Lignocellulosic Biofuel Production.</title>
        <authorList>
            <person name="Verbeke T.J."/>
            <person name="Zhang X."/>
            <person name="Henrissat B."/>
            <person name="Spicer V."/>
            <person name="Rydzak T."/>
            <person name="Krokhin O.V."/>
            <person name="Fristensky B."/>
            <person name="Levin D.B."/>
            <person name="Sparling R."/>
        </authorList>
    </citation>
    <scope>NUCLEOTIDE SEQUENCE [LARGE SCALE GENOMIC DNA]</scope>
    <source>
        <strain evidence="1 2">WC1</strain>
    </source>
</reference>
<dbReference type="EMBL" id="AMYG01000027">
    <property type="protein sequence ID" value="EMT39513.1"/>
    <property type="molecule type" value="Genomic_DNA"/>
</dbReference>
<protein>
    <recommendedName>
        <fullName evidence="3">Transposase</fullName>
    </recommendedName>
</protein>